<name>A0A809XX01_9BRAD</name>
<reference evidence="2" key="1">
    <citation type="submission" date="2020-05" db="EMBL/GenBank/DDBJ databases">
        <title>Complete genome sequence of Bradyrhizobium diazoefficiens XF2 isolated from soybean nodule.</title>
        <authorList>
            <person name="Noda R."/>
            <person name="Kakizaki K."/>
            <person name="Minamisawa K."/>
        </authorList>
    </citation>
    <scope>NUCLEOTIDE SEQUENCE</scope>
    <source>
        <strain evidence="2">XF2</strain>
    </source>
</reference>
<feature type="compositionally biased region" description="Low complexity" evidence="1">
    <location>
        <begin position="356"/>
        <end position="371"/>
    </location>
</feature>
<feature type="region of interest" description="Disordered" evidence="1">
    <location>
        <begin position="356"/>
        <end position="375"/>
    </location>
</feature>
<dbReference type="AlphaFoldDB" id="A0A809XX01"/>
<protein>
    <recommendedName>
        <fullName evidence="3">Bacteriophage tail tape measure C-terminal domain-containing protein</fullName>
    </recommendedName>
</protein>
<accession>A0A809XX01</accession>
<evidence type="ECO:0008006" key="3">
    <source>
        <dbReference type="Google" id="ProtNLM"/>
    </source>
</evidence>
<gene>
    <name evidence="2" type="ORF">XF2B_53220</name>
</gene>
<evidence type="ECO:0000313" key="2">
    <source>
        <dbReference type="EMBL" id="BCE31553.1"/>
    </source>
</evidence>
<proteinExistence type="predicted"/>
<evidence type="ECO:0000256" key="1">
    <source>
        <dbReference type="SAM" id="MobiDB-lite"/>
    </source>
</evidence>
<sequence>MSADLVAVLGARLDQFSSDLDQAGNMADDAISRIESAFDSLNPGFAGLSGLGAVLGGATAAAGALFAALTSINAEVAAIGRNAEFVGQTVEDFQRTLFAAGQGGVSDKQATTDLRNLASLLADAKQNENSLTKLLDANNVKYKDRAGQVISTNEAIKAAGDLINRFPSLPEKVKAAEMLGLSEGWVRALHDGGAAFDALAGKADAAGVVIDGATVAKAELFERAWSQSTDAWGRQFKAVAGDVAVALSGLIDQAADVIARLAAANGAAPGSGQDKFNALADAADVARKEALGLAQDVDQLTRVIDRMAKTGGDPDIIAGLEAARFKAQVFRMELEKAQAAAAKTEFPDGVPLPGARPAAADAPDPNAAQLPVRKKASEARDQFDIAVDDITKRTATIKADTAAMFENNVAQAQMRAEFRELTAIMRDNGEVTQEQIDKYEELRKTMSTQQALEAAGITLTADHAAKFISSSQAIASATASYDAARKALTDINNASAQVGNALSTAFADAVVEGKSLNDVLSNLAKTLEKAAINSLFSSVFNAPAAGGPSAFASLFRGFIPGFAEGTDSAPGGLAWVGENGKELVNLPRGSQVIPNDIVRQHGGSDVTVNLIEDASRAGQTQKRNNGSDGFDLTVFVDSITAKNIGNPGSATRQTLGMAGRLASR</sequence>
<dbReference type="EMBL" id="AP023092">
    <property type="protein sequence ID" value="BCE31553.1"/>
    <property type="molecule type" value="Genomic_DNA"/>
</dbReference>
<organism evidence="2">
    <name type="scientific">Bradyrhizobium diazoefficiens</name>
    <dbReference type="NCBI Taxonomy" id="1355477"/>
    <lineage>
        <taxon>Bacteria</taxon>
        <taxon>Pseudomonadati</taxon>
        <taxon>Pseudomonadota</taxon>
        <taxon>Alphaproteobacteria</taxon>
        <taxon>Hyphomicrobiales</taxon>
        <taxon>Nitrobacteraceae</taxon>
        <taxon>Bradyrhizobium</taxon>
    </lineage>
</organism>